<dbReference type="OrthoDB" id="451002at2759"/>
<keyword evidence="3" id="KW-1185">Reference proteome</keyword>
<reference evidence="2" key="1">
    <citation type="submission" date="2021-02" db="EMBL/GenBank/DDBJ databases">
        <authorList>
            <person name="Dougan E. K."/>
            <person name="Rhodes N."/>
            <person name="Thang M."/>
            <person name="Chan C."/>
        </authorList>
    </citation>
    <scope>NUCLEOTIDE SEQUENCE</scope>
</reference>
<feature type="compositionally biased region" description="Basic and acidic residues" evidence="1">
    <location>
        <begin position="183"/>
        <end position="192"/>
    </location>
</feature>
<evidence type="ECO:0000256" key="1">
    <source>
        <dbReference type="SAM" id="MobiDB-lite"/>
    </source>
</evidence>
<organism evidence="2 3">
    <name type="scientific">Symbiodinium necroappetens</name>
    <dbReference type="NCBI Taxonomy" id="1628268"/>
    <lineage>
        <taxon>Eukaryota</taxon>
        <taxon>Sar</taxon>
        <taxon>Alveolata</taxon>
        <taxon>Dinophyceae</taxon>
        <taxon>Suessiales</taxon>
        <taxon>Symbiodiniaceae</taxon>
        <taxon>Symbiodinium</taxon>
    </lineage>
</organism>
<comment type="caution">
    <text evidence="2">The sequence shown here is derived from an EMBL/GenBank/DDBJ whole genome shotgun (WGS) entry which is preliminary data.</text>
</comment>
<dbReference type="EMBL" id="CAJNJA010005237">
    <property type="protein sequence ID" value="CAE7186303.1"/>
    <property type="molecule type" value="Genomic_DNA"/>
</dbReference>
<evidence type="ECO:0000313" key="2">
    <source>
        <dbReference type="EMBL" id="CAE7186303.1"/>
    </source>
</evidence>
<dbReference type="Proteomes" id="UP000601435">
    <property type="component" value="Unassembled WGS sequence"/>
</dbReference>
<feature type="non-terminal residue" evidence="2">
    <location>
        <position position="548"/>
    </location>
</feature>
<proteinExistence type="predicted"/>
<accession>A0A812IWQ1</accession>
<protein>
    <submittedName>
        <fullName evidence="2">Uncharacterized protein</fullName>
    </submittedName>
</protein>
<evidence type="ECO:0000313" key="3">
    <source>
        <dbReference type="Proteomes" id="UP000601435"/>
    </source>
</evidence>
<feature type="region of interest" description="Disordered" evidence="1">
    <location>
        <begin position="131"/>
        <end position="201"/>
    </location>
</feature>
<feature type="compositionally biased region" description="Gly residues" evidence="1">
    <location>
        <begin position="165"/>
        <end position="176"/>
    </location>
</feature>
<sequence>AIDGAISRVMAHCSAIREQLKTTCPTVHDRRAQHSYSNCSGGAMMSLDLSRAFDEAATLFADDTHFAWTIKSISDLKFMIKCVRVTFQTFKEFGMTLNMDKPMPTMDIDAEEAARAQTAREEMLMVLGGQAPAEIPNPNASGEPEKENDADEENRRKWPKPSAKGGKGAQHGGWHGSWGSQKRQWESHRDSSSSEQLPQLDKATQDLMRGMVRVVLRHEAEIQRLKTDIGYMAFIGTVKSPLRLVLFMTMLQLLKTKAEELLSDETKLQRCMTVDWTVEGPTALSPAWVYHSWDPSAKKQIVAETHPLAHAEALRQVDLLLHHAPQDGALKNFKTARRMSAKDSYTAEVLPWMVSIGLRGESSNICYHALKILSGSAIMKLIGVRIRPERGQEPQLIKQLKESYMGTTFCDWAKNSVVRLSVGAPQLKLPVSNDPSACYGALQAGLRVLRDPGCPLLLTLPGAVVALPVFTEDGDACTRLEPFRVIAVVFHLGPTVTSGHYQTLLGMPADNDWMLYICDDNRKPRKANNKDLALVDHNAYLVGLLRCP</sequence>
<dbReference type="AlphaFoldDB" id="A0A812IWQ1"/>
<gene>
    <name evidence="2" type="ORF">SNEC2469_LOCUS913</name>
</gene>
<name>A0A812IWQ1_9DINO</name>